<keyword evidence="2" id="KW-1185">Reference proteome</keyword>
<evidence type="ECO:0000313" key="2">
    <source>
        <dbReference type="Proteomes" id="UP001286456"/>
    </source>
</evidence>
<accession>A0AAE0J1W7</accession>
<proteinExistence type="predicted"/>
<organism evidence="1 2">
    <name type="scientific">Cercophora scortea</name>
    <dbReference type="NCBI Taxonomy" id="314031"/>
    <lineage>
        <taxon>Eukaryota</taxon>
        <taxon>Fungi</taxon>
        <taxon>Dikarya</taxon>
        <taxon>Ascomycota</taxon>
        <taxon>Pezizomycotina</taxon>
        <taxon>Sordariomycetes</taxon>
        <taxon>Sordariomycetidae</taxon>
        <taxon>Sordariales</taxon>
        <taxon>Lasiosphaeriaceae</taxon>
        <taxon>Cercophora</taxon>
    </lineage>
</organism>
<comment type="caution">
    <text evidence="1">The sequence shown here is derived from an EMBL/GenBank/DDBJ whole genome shotgun (WGS) entry which is preliminary data.</text>
</comment>
<protein>
    <submittedName>
        <fullName evidence="1">Uncharacterized protein</fullName>
    </submittedName>
</protein>
<reference evidence="1" key="1">
    <citation type="journal article" date="2023" name="Mol. Phylogenet. Evol.">
        <title>Genome-scale phylogeny and comparative genomics of the fungal order Sordariales.</title>
        <authorList>
            <person name="Hensen N."/>
            <person name="Bonometti L."/>
            <person name="Westerberg I."/>
            <person name="Brannstrom I.O."/>
            <person name="Guillou S."/>
            <person name="Cros-Aarteil S."/>
            <person name="Calhoun S."/>
            <person name="Haridas S."/>
            <person name="Kuo A."/>
            <person name="Mondo S."/>
            <person name="Pangilinan J."/>
            <person name="Riley R."/>
            <person name="LaButti K."/>
            <person name="Andreopoulos B."/>
            <person name="Lipzen A."/>
            <person name="Chen C."/>
            <person name="Yan M."/>
            <person name="Daum C."/>
            <person name="Ng V."/>
            <person name="Clum A."/>
            <person name="Steindorff A."/>
            <person name="Ohm R.A."/>
            <person name="Martin F."/>
            <person name="Silar P."/>
            <person name="Natvig D.O."/>
            <person name="Lalanne C."/>
            <person name="Gautier V."/>
            <person name="Ament-Velasquez S.L."/>
            <person name="Kruys A."/>
            <person name="Hutchinson M.I."/>
            <person name="Powell A.J."/>
            <person name="Barry K."/>
            <person name="Miller A.N."/>
            <person name="Grigoriev I.V."/>
            <person name="Debuchy R."/>
            <person name="Gladieux P."/>
            <person name="Hiltunen Thoren M."/>
            <person name="Johannesson H."/>
        </authorList>
    </citation>
    <scope>NUCLEOTIDE SEQUENCE</scope>
    <source>
        <strain evidence="1">SMH4131-1</strain>
    </source>
</reference>
<gene>
    <name evidence="1" type="ORF">B0T19DRAFT_6929</name>
</gene>
<dbReference type="AlphaFoldDB" id="A0AAE0J1W7"/>
<name>A0AAE0J1W7_9PEZI</name>
<dbReference type="EMBL" id="JAUEPO010000001">
    <property type="protein sequence ID" value="KAK3335394.1"/>
    <property type="molecule type" value="Genomic_DNA"/>
</dbReference>
<reference evidence="1" key="2">
    <citation type="submission" date="2023-06" db="EMBL/GenBank/DDBJ databases">
        <authorList>
            <consortium name="Lawrence Berkeley National Laboratory"/>
            <person name="Haridas S."/>
            <person name="Hensen N."/>
            <person name="Bonometti L."/>
            <person name="Westerberg I."/>
            <person name="Brannstrom I.O."/>
            <person name="Guillou S."/>
            <person name="Cros-Aarteil S."/>
            <person name="Calhoun S."/>
            <person name="Kuo A."/>
            <person name="Mondo S."/>
            <person name="Pangilinan J."/>
            <person name="Riley R."/>
            <person name="Labutti K."/>
            <person name="Andreopoulos B."/>
            <person name="Lipzen A."/>
            <person name="Chen C."/>
            <person name="Yanf M."/>
            <person name="Daum C."/>
            <person name="Ng V."/>
            <person name="Clum A."/>
            <person name="Steindorff A."/>
            <person name="Ohm R."/>
            <person name="Martin F."/>
            <person name="Silar P."/>
            <person name="Natvig D."/>
            <person name="Lalanne C."/>
            <person name="Gautier V."/>
            <person name="Ament-Velasquez S.L."/>
            <person name="Kruys A."/>
            <person name="Hutchinson M.I."/>
            <person name="Powell A.J."/>
            <person name="Barry K."/>
            <person name="Miller A.N."/>
            <person name="Grigoriev I.V."/>
            <person name="Debuchy R."/>
            <person name="Gladieux P."/>
            <person name="Thoren M.H."/>
            <person name="Johannesson H."/>
        </authorList>
    </citation>
    <scope>NUCLEOTIDE SEQUENCE</scope>
    <source>
        <strain evidence="1">SMH4131-1</strain>
    </source>
</reference>
<sequence>MPRLLLLFSAVPHSLTVMISSGRKVSFFLIGLGILCAETLYKSLSIIRASRGAVHVKADRYTHPLYPYGSTYFYMLSANIHLFTLTA</sequence>
<evidence type="ECO:0000313" key="1">
    <source>
        <dbReference type="EMBL" id="KAK3335394.1"/>
    </source>
</evidence>
<dbReference type="Proteomes" id="UP001286456">
    <property type="component" value="Unassembled WGS sequence"/>
</dbReference>